<evidence type="ECO:0000313" key="1">
    <source>
        <dbReference type="EMBL" id="KAK9084171.1"/>
    </source>
</evidence>
<evidence type="ECO:0000313" key="2">
    <source>
        <dbReference type="Proteomes" id="UP001419268"/>
    </source>
</evidence>
<reference evidence="1 2" key="1">
    <citation type="submission" date="2024-01" db="EMBL/GenBank/DDBJ databases">
        <title>Genome assemblies of Stephania.</title>
        <authorList>
            <person name="Yang L."/>
        </authorList>
    </citation>
    <scope>NUCLEOTIDE SEQUENCE [LARGE SCALE GENOMIC DNA]</scope>
    <source>
        <strain evidence="1">JXDWG</strain>
        <tissue evidence="1">Leaf</tissue>
    </source>
</reference>
<keyword evidence="2" id="KW-1185">Reference proteome</keyword>
<dbReference type="AlphaFoldDB" id="A0AAP0E060"/>
<protein>
    <submittedName>
        <fullName evidence="1">Uncharacterized protein</fullName>
    </submittedName>
</protein>
<comment type="caution">
    <text evidence="1">The sequence shown here is derived from an EMBL/GenBank/DDBJ whole genome shotgun (WGS) entry which is preliminary data.</text>
</comment>
<dbReference type="Proteomes" id="UP001419268">
    <property type="component" value="Unassembled WGS sequence"/>
</dbReference>
<gene>
    <name evidence="1" type="ORF">Scep_030642</name>
</gene>
<organism evidence="1 2">
    <name type="scientific">Stephania cephalantha</name>
    <dbReference type="NCBI Taxonomy" id="152367"/>
    <lineage>
        <taxon>Eukaryota</taxon>
        <taxon>Viridiplantae</taxon>
        <taxon>Streptophyta</taxon>
        <taxon>Embryophyta</taxon>
        <taxon>Tracheophyta</taxon>
        <taxon>Spermatophyta</taxon>
        <taxon>Magnoliopsida</taxon>
        <taxon>Ranunculales</taxon>
        <taxon>Menispermaceae</taxon>
        <taxon>Menispermoideae</taxon>
        <taxon>Cissampelideae</taxon>
        <taxon>Stephania</taxon>
    </lineage>
</organism>
<proteinExistence type="predicted"/>
<accession>A0AAP0E060</accession>
<dbReference type="EMBL" id="JBBNAG010000013">
    <property type="protein sequence ID" value="KAK9084171.1"/>
    <property type="molecule type" value="Genomic_DNA"/>
</dbReference>
<name>A0AAP0E060_9MAGN</name>
<sequence>MSFLSIRLRKDGPRRAISASNSSFGITTPGHPLDPQILERREMSQSVEHKFQFRAFRNAQVLERSHELQLWHQH</sequence>